<dbReference type="Proteomes" id="UP000594463">
    <property type="component" value="Chromosome"/>
</dbReference>
<dbReference type="GO" id="GO:0042597">
    <property type="term" value="C:periplasmic space"/>
    <property type="evidence" value="ECO:0007669"/>
    <property type="project" value="UniProtKB-SubCell"/>
</dbReference>
<evidence type="ECO:0000256" key="2">
    <source>
        <dbReference type="ARBA" id="ARBA00008520"/>
    </source>
</evidence>
<dbReference type="SUPFAM" id="SSF53850">
    <property type="entry name" value="Periplasmic binding protein-like II"/>
    <property type="match status" value="1"/>
</dbReference>
<dbReference type="RefSeq" id="WP_218112057.1">
    <property type="nucleotide sequence ID" value="NZ_CP065383.1"/>
</dbReference>
<protein>
    <recommendedName>
        <fullName evidence="5">Extracellular solute-binding protein</fullName>
    </recommendedName>
</protein>
<proteinExistence type="inferred from homology"/>
<dbReference type="EMBL" id="CP065383">
    <property type="protein sequence ID" value="QPM66825.1"/>
    <property type="molecule type" value="Genomic_DNA"/>
</dbReference>
<keyword evidence="4" id="KW-1185">Reference proteome</keyword>
<dbReference type="Pfam" id="PF01547">
    <property type="entry name" value="SBP_bac_1"/>
    <property type="match status" value="1"/>
</dbReference>
<reference evidence="3 4" key="1">
    <citation type="journal article" date="2021" name="Nat. Commun.">
        <title>Isolation of a member of the candidate phylum Atribacteria reveals a unique cell membrane structure.</title>
        <authorList>
            <person name="Taiki K."/>
            <person name="Nobu M.K."/>
            <person name="Kusada H."/>
            <person name="Meng X.-Y."/>
            <person name="Hosoki N."/>
            <person name="Uematsu K."/>
            <person name="Yoshioka H."/>
            <person name="Kamagata Y."/>
            <person name="Tamaki H."/>
        </authorList>
    </citation>
    <scope>NUCLEOTIDE SEQUENCE [LARGE SCALE GENOMIC DNA]</scope>
    <source>
        <strain evidence="3 4">RT761</strain>
    </source>
</reference>
<sequence>MSYLKSKRGIFLKIAFVTLIISLFSFAAFGEKAWETINWNGPVSMAERISGDKYILPEGWENAIKGVDELVYYNSGGLAGDIATAMNIKLFEELTGLKVKAVPVPSELEHAKSLATLLAQDGSVPLLLVGSPVRELSTFAREEWLTPIDFLYPQDVQDLFTPALKDLHFRNGHWWASQETALGMGVVFYRPSWLEKSGIAVPDNWQDIYTAAKKCRTWAKQELGESYYGMVFSGILENWIDSFQGTLYSQGGSWYLGNEPNMLSEEWKNAFSYWANFILEDIASQEVLNYNFIDRGRVFGIGQAAFGAGIMTSYTMKYMTEFPEVFDDWAIMAPPKWAPGDPEEGRVGWLNGNSGVINKYAPDNHQAAAMLFLDFLRSKEAQTNELIVEGNEAYMLSLYDDPTLPSKVNWNLADSVAEEIGNPHPAHIEEIPYLNIRATLMKYGKTEQLLPGFPQLGTEVKSQFAQVVTGQTTIDDAIQAIQDYAEQLPR</sequence>
<comment type="subcellular location">
    <subcellularLocation>
        <location evidence="1">Periplasm</location>
    </subcellularLocation>
</comment>
<dbReference type="KEGG" id="alam:RT761_00009"/>
<evidence type="ECO:0000313" key="4">
    <source>
        <dbReference type="Proteomes" id="UP000594463"/>
    </source>
</evidence>
<dbReference type="Gene3D" id="3.40.190.10">
    <property type="entry name" value="Periplasmic binding protein-like II"/>
    <property type="match status" value="1"/>
</dbReference>
<evidence type="ECO:0000313" key="3">
    <source>
        <dbReference type="EMBL" id="QPM66825.1"/>
    </source>
</evidence>
<dbReference type="InterPro" id="IPR006059">
    <property type="entry name" value="SBP"/>
</dbReference>
<accession>A0A7T1F1J8</accession>
<dbReference type="PANTHER" id="PTHR43649:SF12">
    <property type="entry name" value="DIACETYLCHITOBIOSE BINDING PROTEIN DASA"/>
    <property type="match status" value="1"/>
</dbReference>
<dbReference type="PANTHER" id="PTHR43649">
    <property type="entry name" value="ARABINOSE-BINDING PROTEIN-RELATED"/>
    <property type="match status" value="1"/>
</dbReference>
<organism evidence="3 4">
    <name type="scientific">Atribacter laminatus</name>
    <dbReference type="NCBI Taxonomy" id="2847778"/>
    <lineage>
        <taxon>Bacteria</taxon>
        <taxon>Pseudomonadati</taxon>
        <taxon>Atribacterota</taxon>
        <taxon>Atribacteria</taxon>
        <taxon>Atribacterales</taxon>
        <taxon>Atribacteraceae</taxon>
        <taxon>Atribacter</taxon>
    </lineage>
</organism>
<comment type="similarity">
    <text evidence="2">Belongs to the bacterial solute-binding protein 1 family.</text>
</comment>
<evidence type="ECO:0000256" key="1">
    <source>
        <dbReference type="ARBA" id="ARBA00004418"/>
    </source>
</evidence>
<gene>
    <name evidence="3" type="ORF">RT761_00009</name>
</gene>
<dbReference type="InterPro" id="IPR050490">
    <property type="entry name" value="Bact_solute-bd_prot1"/>
</dbReference>
<evidence type="ECO:0008006" key="5">
    <source>
        <dbReference type="Google" id="ProtNLM"/>
    </source>
</evidence>
<name>A0A7T1F1J8_ATRLM</name>
<dbReference type="AlphaFoldDB" id="A0A7T1F1J8"/>